<proteinExistence type="predicted"/>
<dbReference type="InterPro" id="IPR008936">
    <property type="entry name" value="Rho_GTPase_activation_prot"/>
</dbReference>
<organism evidence="7 8">
    <name type="scientific">Camelus bactrianus</name>
    <name type="common">Bactrian camel</name>
    <dbReference type="NCBI Taxonomy" id="9837"/>
    <lineage>
        <taxon>Eukaryota</taxon>
        <taxon>Metazoa</taxon>
        <taxon>Chordata</taxon>
        <taxon>Craniata</taxon>
        <taxon>Vertebrata</taxon>
        <taxon>Euteleostomi</taxon>
        <taxon>Mammalia</taxon>
        <taxon>Eutheria</taxon>
        <taxon>Laurasiatheria</taxon>
        <taxon>Artiodactyla</taxon>
        <taxon>Tylopoda</taxon>
        <taxon>Camelidae</taxon>
        <taxon>Camelus</taxon>
    </lineage>
</organism>
<evidence type="ECO:0000256" key="2">
    <source>
        <dbReference type="ARBA" id="ARBA00022443"/>
    </source>
</evidence>
<dbReference type="GO" id="GO:0005829">
    <property type="term" value="C:cytosol"/>
    <property type="evidence" value="ECO:0007669"/>
    <property type="project" value="TreeGrafter"/>
</dbReference>
<dbReference type="InterPro" id="IPR047234">
    <property type="entry name" value="GRAF_fam"/>
</dbReference>
<dbReference type="InterPro" id="IPR000198">
    <property type="entry name" value="RhoGAP_dom"/>
</dbReference>
<keyword evidence="5" id="KW-0472">Membrane</keyword>
<dbReference type="Pfam" id="PF14604">
    <property type="entry name" value="SH3_9"/>
    <property type="match status" value="1"/>
</dbReference>
<keyword evidence="7" id="KW-1185">Reference proteome</keyword>
<dbReference type="GO" id="GO:0043066">
    <property type="term" value="P:negative regulation of apoptotic process"/>
    <property type="evidence" value="ECO:0007669"/>
    <property type="project" value="TreeGrafter"/>
</dbReference>
<dbReference type="PANTHER" id="PTHR12552">
    <property type="entry name" value="OLIGOPHRENIN 1"/>
    <property type="match status" value="1"/>
</dbReference>
<evidence type="ECO:0000256" key="6">
    <source>
        <dbReference type="PROSITE-ProRule" id="PRU00192"/>
    </source>
</evidence>
<gene>
    <name evidence="8" type="primary">ARHGAP10</name>
</gene>
<evidence type="ECO:0000256" key="4">
    <source>
        <dbReference type="ARBA" id="ARBA00022753"/>
    </source>
</evidence>
<dbReference type="InterPro" id="IPR047225">
    <property type="entry name" value="PH_GRAF"/>
</dbReference>
<dbReference type="Pfam" id="PF00620">
    <property type="entry name" value="RhoGAP"/>
    <property type="match status" value="1"/>
</dbReference>
<dbReference type="SMART" id="SM00324">
    <property type="entry name" value="RhoGAP"/>
    <property type="match status" value="1"/>
</dbReference>
<dbReference type="GO" id="GO:0005096">
    <property type="term" value="F:GTPase activator activity"/>
    <property type="evidence" value="ECO:0007669"/>
    <property type="project" value="UniProtKB-KW"/>
</dbReference>
<dbReference type="SUPFAM" id="SSF103657">
    <property type="entry name" value="BAR/IMD domain-like"/>
    <property type="match status" value="1"/>
</dbReference>
<keyword evidence="4" id="KW-0967">Endosome</keyword>
<dbReference type="GO" id="GO:0007165">
    <property type="term" value="P:signal transduction"/>
    <property type="evidence" value="ECO:0007669"/>
    <property type="project" value="InterPro"/>
</dbReference>
<evidence type="ECO:0000256" key="1">
    <source>
        <dbReference type="ARBA" id="ARBA00004608"/>
    </source>
</evidence>
<dbReference type="CDD" id="cd04374">
    <property type="entry name" value="RhoGAP_Graf"/>
    <property type="match status" value="1"/>
</dbReference>
<evidence type="ECO:0000256" key="3">
    <source>
        <dbReference type="ARBA" id="ARBA00022468"/>
    </source>
</evidence>
<dbReference type="SMART" id="SM00233">
    <property type="entry name" value="PH"/>
    <property type="match status" value="1"/>
</dbReference>
<dbReference type="FunFam" id="1.10.555.10:FF:000006">
    <property type="entry name" value="Rho GTPase activating protein 26"/>
    <property type="match status" value="1"/>
</dbReference>
<dbReference type="PROSITE" id="PS50238">
    <property type="entry name" value="RHOGAP"/>
    <property type="match status" value="1"/>
</dbReference>
<dbReference type="InterPro" id="IPR027267">
    <property type="entry name" value="AH/BAR_dom_sf"/>
</dbReference>
<dbReference type="InterPro" id="IPR035485">
    <property type="entry name" value="GRAF2_SH3"/>
</dbReference>
<dbReference type="Pfam" id="PF00169">
    <property type="entry name" value="PH"/>
    <property type="match status" value="1"/>
</dbReference>
<dbReference type="FunFam" id="2.30.30.40:FF:000055">
    <property type="entry name" value="rho GTPase-activating protein 26 isoform X1"/>
    <property type="match status" value="1"/>
</dbReference>
<dbReference type="InterPro" id="IPR004148">
    <property type="entry name" value="BAR_dom"/>
</dbReference>
<reference evidence="8" key="1">
    <citation type="submission" date="2025-08" db="UniProtKB">
        <authorList>
            <consortium name="RefSeq"/>
        </authorList>
    </citation>
    <scope>IDENTIFICATION</scope>
    <source>
        <tissue evidence="8">Blood</tissue>
    </source>
</reference>
<dbReference type="RefSeq" id="XP_045372332.2">
    <property type="nucleotide sequence ID" value="XM_045516376.2"/>
</dbReference>
<dbReference type="Pfam" id="PF16746">
    <property type="entry name" value="BAR_3"/>
    <property type="match status" value="1"/>
</dbReference>
<evidence type="ECO:0000313" key="8">
    <source>
        <dbReference type="RefSeq" id="XP_045372332.2"/>
    </source>
</evidence>
<dbReference type="InterPro" id="IPR036028">
    <property type="entry name" value="SH3-like_dom_sf"/>
</dbReference>
<dbReference type="PANTHER" id="PTHR12552:SF5">
    <property type="entry name" value="RHO GTPASE-ACTIVATING PROTEIN 10"/>
    <property type="match status" value="1"/>
</dbReference>
<dbReference type="AlphaFoldDB" id="A0A9W3G4S0"/>
<sequence length="762" mass="86836">MGLQPLEFSDCYLDSPWFRERIRAHEAELERTNKFIKELIKDGKNLIAATKSLSAAQRKFAHSLRDFKFEFIGDAETDDERCIDASLREFSNFLKNLEEQREIMEEKKKFDKETEKNYSLIDKHLNLSAKKKDSHLQEADIQVEQNRQHFYELSLEYVCKLQEIQERKKFEFVEPMLSFFQGMFTFYHQGHELAKDFNHYKMELQINIQNTRNRFEGTRSEVEELMNKIRQNPRDHKRASQFTAEGYLYVQEKRPPPFGSSWVKHYCMYRKAAKKFNIIPFEHRSGGKLGDGEVFFLKECTKRHTDSIDRRFCFDVEAADRPGVSLTMQAFSEEERKQWLEALGGKEAVFYSFNRAIIPRPEGSAQLDKMGFTILRKCISAVEARGINDQGLYRVVGVSSKVQKLLSLLMDVKTCNEVDLENSVDWEVKTITSALKQYLRSLPEPLMTYELHGDFIVPAKSGSPESRVNAIHFLVHKLPEKNKEMLDILVKHLTNVSNHSKHNLMTVANLGVVFGPTLMRPQEETVAAIMDLKFQNIVVEILIENHEKIFRTLPDATFPEPVSLSVSPPNAPPRQSKRQGQRTKRPVAVYNLCLELEEGDNPSLLKEDTPPSSLDSLSSPSPTMAAAYGPPGPDRNHLLADGGSFGDWVSTVPSQTRSSTVQWLNPQSPATPSCTPAVTPPSPKPSPFPPSLPATIADKPPDSVIHRKARAVYPCEAEHSSELSFEIGAIFEDVQTSREPGWLEGTLNGKRGLIPQNYVKLL</sequence>
<dbReference type="InterPro" id="IPR011993">
    <property type="entry name" value="PH-like_dom_sf"/>
</dbReference>
<dbReference type="SMART" id="SM00326">
    <property type="entry name" value="SH3"/>
    <property type="match status" value="1"/>
</dbReference>
<protein>
    <submittedName>
        <fullName evidence="8">Rho GTPase-activating protein 10 isoform X2</fullName>
    </submittedName>
</protein>
<dbReference type="SUPFAM" id="SSF50729">
    <property type="entry name" value="PH domain-like"/>
    <property type="match status" value="1"/>
</dbReference>
<dbReference type="SUPFAM" id="SSF48350">
    <property type="entry name" value="GTPase activation domain, GAP"/>
    <property type="match status" value="1"/>
</dbReference>
<comment type="subcellular location">
    <subcellularLocation>
        <location evidence="1">Endosome membrane</location>
    </subcellularLocation>
</comment>
<dbReference type="FunFam" id="2.30.29.30:FF:000157">
    <property type="entry name" value="Putative rho GTPase-activating protein 10"/>
    <property type="match status" value="1"/>
</dbReference>
<accession>A0A9W3G4S0</accession>
<dbReference type="InterPro" id="IPR001452">
    <property type="entry name" value="SH3_domain"/>
</dbReference>
<dbReference type="Gene3D" id="2.30.30.40">
    <property type="entry name" value="SH3 Domains"/>
    <property type="match status" value="1"/>
</dbReference>
<dbReference type="Gene3D" id="1.10.555.10">
    <property type="entry name" value="Rho GTPase activation protein"/>
    <property type="match status" value="1"/>
</dbReference>
<dbReference type="InterPro" id="IPR001849">
    <property type="entry name" value="PH_domain"/>
</dbReference>
<dbReference type="CTD" id="79658"/>
<dbReference type="SUPFAM" id="SSF50044">
    <property type="entry name" value="SH3-domain"/>
    <property type="match status" value="1"/>
</dbReference>
<evidence type="ECO:0000256" key="5">
    <source>
        <dbReference type="ARBA" id="ARBA00023136"/>
    </source>
</evidence>
<dbReference type="PROSITE" id="PS50003">
    <property type="entry name" value="PH_DOMAIN"/>
    <property type="match status" value="1"/>
</dbReference>
<dbReference type="Gene3D" id="2.30.29.30">
    <property type="entry name" value="Pleckstrin-homology domain (PH domain)/Phosphotyrosine-binding domain (PTB)"/>
    <property type="match status" value="1"/>
</dbReference>
<keyword evidence="2 6" id="KW-0728">SH3 domain</keyword>
<dbReference type="PROSITE" id="PS50002">
    <property type="entry name" value="SH3"/>
    <property type="match status" value="1"/>
</dbReference>
<evidence type="ECO:0000313" key="7">
    <source>
        <dbReference type="Proteomes" id="UP001732780"/>
    </source>
</evidence>
<keyword evidence="3" id="KW-0343">GTPase activation</keyword>
<dbReference type="GO" id="GO:0007010">
    <property type="term" value="P:cytoskeleton organization"/>
    <property type="evidence" value="ECO:0007669"/>
    <property type="project" value="TreeGrafter"/>
</dbReference>
<dbReference type="Gene3D" id="1.20.1270.60">
    <property type="entry name" value="Arfaptin homology (AH) domain/BAR domain"/>
    <property type="match status" value="2"/>
</dbReference>
<name>A0A9W3G4S0_CAMBA</name>
<dbReference type="CDD" id="cd01249">
    <property type="entry name" value="BAR-PH_GRAF_family"/>
    <property type="match status" value="1"/>
</dbReference>
<dbReference type="GO" id="GO:0010008">
    <property type="term" value="C:endosome membrane"/>
    <property type="evidence" value="ECO:0007669"/>
    <property type="project" value="UniProtKB-SubCell"/>
</dbReference>
<dbReference type="Proteomes" id="UP001732780">
    <property type="component" value="Chromosome 2"/>
</dbReference>
<dbReference type="CDD" id="cd12065">
    <property type="entry name" value="SH3_GRAF2"/>
    <property type="match status" value="1"/>
</dbReference>